<evidence type="ECO:0000256" key="2">
    <source>
        <dbReference type="ARBA" id="ARBA00022833"/>
    </source>
</evidence>
<keyword evidence="3" id="KW-0176">Collagen</keyword>
<keyword evidence="2" id="KW-0862">Zinc</keyword>
<keyword evidence="1" id="KW-0863">Zinc-finger</keyword>
<dbReference type="PROSITE" id="PS50235">
    <property type="entry name" value="USP_3"/>
    <property type="match status" value="1"/>
</dbReference>
<dbReference type="GO" id="GO:0005737">
    <property type="term" value="C:cytoplasm"/>
    <property type="evidence" value="ECO:0007669"/>
    <property type="project" value="TreeGrafter"/>
</dbReference>
<dbReference type="PANTHER" id="PTHR46427">
    <property type="entry name" value="ANKYRIN REPEAT AND LEM DOMAIN-CONTAINING PROTEIN 1"/>
    <property type="match status" value="1"/>
</dbReference>
<dbReference type="SUPFAM" id="SSF48403">
    <property type="entry name" value="Ankyrin repeat"/>
    <property type="match status" value="1"/>
</dbReference>
<keyword evidence="4" id="KW-1185">Reference proteome</keyword>
<dbReference type="Pfam" id="PF12796">
    <property type="entry name" value="Ank_2"/>
    <property type="match status" value="1"/>
</dbReference>
<dbReference type="InterPro" id="IPR036770">
    <property type="entry name" value="Ankyrin_rpt-contain_sf"/>
</dbReference>
<dbReference type="Pfam" id="PF00443">
    <property type="entry name" value="UCH"/>
    <property type="match status" value="1"/>
</dbReference>
<dbReference type="SUPFAM" id="SSF54001">
    <property type="entry name" value="Cysteine proteinases"/>
    <property type="match status" value="1"/>
</dbReference>
<comment type="caution">
    <text evidence="3">The sequence shown here is derived from an EMBL/GenBank/DDBJ whole genome shotgun (WGS) entry which is preliminary data.</text>
</comment>
<dbReference type="InterPro" id="IPR001394">
    <property type="entry name" value="Peptidase_C19_UCH"/>
</dbReference>
<dbReference type="EMBL" id="CACRXK020002215">
    <property type="protein sequence ID" value="CAB3993239.1"/>
    <property type="molecule type" value="Genomic_DNA"/>
</dbReference>
<dbReference type="InterPro" id="IPR002110">
    <property type="entry name" value="Ankyrin_rpt"/>
</dbReference>
<dbReference type="InterPro" id="IPR034998">
    <property type="entry name" value="ANKLE1"/>
</dbReference>
<accession>A0A7D9DUN4</accession>
<dbReference type="GO" id="GO:0005581">
    <property type="term" value="C:collagen trimer"/>
    <property type="evidence" value="ECO:0007669"/>
    <property type="project" value="UniProtKB-KW"/>
</dbReference>
<dbReference type="GO" id="GO:0016579">
    <property type="term" value="P:protein deubiquitination"/>
    <property type="evidence" value="ECO:0007669"/>
    <property type="project" value="InterPro"/>
</dbReference>
<name>A0A7D9DUN4_PARCT</name>
<organism evidence="3 4">
    <name type="scientific">Paramuricea clavata</name>
    <name type="common">Red gorgonian</name>
    <name type="synonym">Violescent sea-whip</name>
    <dbReference type="NCBI Taxonomy" id="317549"/>
    <lineage>
        <taxon>Eukaryota</taxon>
        <taxon>Metazoa</taxon>
        <taxon>Cnidaria</taxon>
        <taxon>Anthozoa</taxon>
        <taxon>Octocorallia</taxon>
        <taxon>Malacalcyonacea</taxon>
        <taxon>Plexauridae</taxon>
        <taxon>Paramuricea</taxon>
    </lineage>
</organism>
<dbReference type="AlphaFoldDB" id="A0A7D9DUN4"/>
<protein>
    <submittedName>
        <fullName evidence="3">Collagen alpha-1(I) chain-like</fullName>
    </submittedName>
</protein>
<dbReference type="PROSITE" id="PS50088">
    <property type="entry name" value="ANK_REPEAT"/>
    <property type="match status" value="1"/>
</dbReference>
<gene>
    <name evidence="3" type="ORF">PACLA_8A057158</name>
</gene>
<evidence type="ECO:0000256" key="1">
    <source>
        <dbReference type="ARBA" id="ARBA00022771"/>
    </source>
</evidence>
<dbReference type="Gene3D" id="1.25.40.20">
    <property type="entry name" value="Ankyrin repeat-containing domain"/>
    <property type="match status" value="1"/>
</dbReference>
<dbReference type="InterPro" id="IPR028889">
    <property type="entry name" value="USP"/>
</dbReference>
<dbReference type="InterPro" id="IPR038765">
    <property type="entry name" value="Papain-like_cys_pep_sf"/>
</dbReference>
<dbReference type="Gene3D" id="3.90.70.10">
    <property type="entry name" value="Cysteine proteinases"/>
    <property type="match status" value="2"/>
</dbReference>
<dbReference type="OrthoDB" id="5982949at2759"/>
<evidence type="ECO:0000313" key="4">
    <source>
        <dbReference type="Proteomes" id="UP001152795"/>
    </source>
</evidence>
<dbReference type="GO" id="GO:0000712">
    <property type="term" value="P:resolution of meiotic recombination intermediates"/>
    <property type="evidence" value="ECO:0007669"/>
    <property type="project" value="TreeGrafter"/>
</dbReference>
<dbReference type="GO" id="GO:0004843">
    <property type="term" value="F:cysteine-type deubiquitinase activity"/>
    <property type="evidence" value="ECO:0007669"/>
    <property type="project" value="InterPro"/>
</dbReference>
<dbReference type="PROSITE" id="PS50297">
    <property type="entry name" value="ANK_REP_REGION"/>
    <property type="match status" value="1"/>
</dbReference>
<dbReference type="PANTHER" id="PTHR46427:SF1">
    <property type="entry name" value="ANKYRIN REPEAT AND LEM DOMAIN-CONTAINING PROTEIN 1"/>
    <property type="match status" value="1"/>
</dbReference>
<dbReference type="SMART" id="SM00248">
    <property type="entry name" value="ANK"/>
    <property type="match status" value="2"/>
</dbReference>
<dbReference type="GO" id="GO:0000724">
    <property type="term" value="P:double-strand break repair via homologous recombination"/>
    <property type="evidence" value="ECO:0007669"/>
    <property type="project" value="TreeGrafter"/>
</dbReference>
<dbReference type="GO" id="GO:0005654">
    <property type="term" value="C:nucleoplasm"/>
    <property type="evidence" value="ECO:0007669"/>
    <property type="project" value="TreeGrafter"/>
</dbReference>
<evidence type="ECO:0000313" key="3">
    <source>
        <dbReference type="EMBL" id="CAB3993239.1"/>
    </source>
</evidence>
<proteinExistence type="predicted"/>
<dbReference type="GO" id="GO:0008270">
    <property type="term" value="F:zinc ion binding"/>
    <property type="evidence" value="ECO:0007669"/>
    <property type="project" value="UniProtKB-KW"/>
</dbReference>
<sequence>MFQDTNTSVNGFSGFGKAANERGIGNFASPRQAQMKSPKDLPSSAFKVYDRVLEKHRYVPRQWTQEEFESALPERFKWKTTISVHNSEAVFQKEINVDEFDSRNDNKAFTPSENTYQSSLSCSNPQKKTEVKEKIKSLKAIFEKAGNSNADCKTSRAMDELDSFGKGETDVAETEELERCKDSEAKVKLIEEGDSIENYNENAEMVNEFEENEEILNNILETTESSHNKFASFLDSVLRCLLDMEPFVELLSNVSENNPIIGKLKHLMASIENPGQLVSEDLFLEFWEKFSDFQNCDDVLVRFLETLIEEIGQAIGGNAGNLRSLIQGKFSHIKTCDRCASVTKDSEPFLFLNPTTPPVHSSNNSVLDINFVSCSSEGVWYITTRQFVIKSGMTVAHLVEELLSCPEFNTCDPRSIRLGKVIGSRLVKTFDNGVELSTTGSDSDIFAFNVLSFSSEFSEGSNALSSTATMSYHLLFNCGLCLSDGKEIGLFIHKNCGGMICRDCLDVITQSYQDWELCPCPICEQPIDLDKELCRARMRSGMPKELNHTSIVSNVLCEVMFRADKHIDGGTEIFGCPLMVSLSQQVTGYHLYRCIGYLLPNALPMKDRTSFTLHTVDKCGHGCSTCSLDSCSGCLIRIDDNVRITRDTNLVVHFNDLAEESKKNFGILNPCGTPASNSQGLFDGILQSCVRAATSDGMICSKCFDACKVSSSIAEFPRLLLIHLNKLYADKGLPPDTSVADVSRFLVLQHGNDLTERTKENLTYQLTAVVLADESSTVPSYKAFVPEITNDTWLLYEESHARAIKPDQLRLTKNSVLFYQPVLNSDPPKVGHVLQMPLLGQREDTRKSKEVHHVGNGVYGRKLATISEETGNTMDFKRTAKKQALRSKIYDRQLEPGEYRVLGADIPLCLSADFDGISPISAQETCHSGSKLVRETKKLIRAVKREDAYGIVCALKRGANPCLLINDVSALHLAAGIKSDQRCSMISYFLKYANNVNIATADGTTPSHVAAAWGHQDALELLLTHGGDAFELTDQEGNSAFDLASKDCSSFLQLLYQNSGNSPGSFEPSTSSRASLANQKPKRLEDIVRSNVTLPSFVHEDDTSRSRFRLRWLKRFRSFRNRYSGVFRSLRRMSSIRRRSRIGVMVQENEPEQNIAEKL</sequence>
<dbReference type="GO" id="GO:0004520">
    <property type="term" value="F:DNA endonuclease activity"/>
    <property type="evidence" value="ECO:0007669"/>
    <property type="project" value="TreeGrafter"/>
</dbReference>
<keyword evidence="1" id="KW-0479">Metal-binding</keyword>
<dbReference type="Proteomes" id="UP001152795">
    <property type="component" value="Unassembled WGS sequence"/>
</dbReference>
<dbReference type="PROSITE" id="PS50089">
    <property type="entry name" value="ZF_RING_2"/>
    <property type="match status" value="1"/>
</dbReference>
<dbReference type="InterPro" id="IPR001841">
    <property type="entry name" value="Znf_RING"/>
</dbReference>
<reference evidence="3" key="1">
    <citation type="submission" date="2020-04" db="EMBL/GenBank/DDBJ databases">
        <authorList>
            <person name="Alioto T."/>
            <person name="Alioto T."/>
            <person name="Gomez Garrido J."/>
        </authorList>
    </citation>
    <scope>NUCLEOTIDE SEQUENCE</scope>
    <source>
        <strain evidence="3">A484AB</strain>
    </source>
</reference>